<dbReference type="Proteomes" id="UP000054166">
    <property type="component" value="Unassembled WGS sequence"/>
</dbReference>
<protein>
    <submittedName>
        <fullName evidence="1">Uncharacterized protein</fullName>
    </submittedName>
</protein>
<keyword evidence="2" id="KW-1185">Reference proteome</keyword>
<dbReference type="InParanoid" id="A0A0C3F1C6"/>
<dbReference type="EMBL" id="KN833069">
    <property type="protein sequence ID" value="KIM73974.1"/>
    <property type="molecule type" value="Genomic_DNA"/>
</dbReference>
<sequence>MCEEEPIGRLFGHRRYIPHLKGHPVIRWRMNTVFGLSISYLSPWLHTILEKLRK</sequence>
<reference evidence="2" key="2">
    <citation type="submission" date="2015-01" db="EMBL/GenBank/DDBJ databases">
        <title>Evolutionary Origins and Diversification of the Mycorrhizal Mutualists.</title>
        <authorList>
            <consortium name="DOE Joint Genome Institute"/>
            <consortium name="Mycorrhizal Genomics Consortium"/>
            <person name="Kohler A."/>
            <person name="Kuo A."/>
            <person name="Nagy L.G."/>
            <person name="Floudas D."/>
            <person name="Copeland A."/>
            <person name="Barry K.W."/>
            <person name="Cichocki N."/>
            <person name="Veneault-Fourrey C."/>
            <person name="LaButti K."/>
            <person name="Lindquist E.A."/>
            <person name="Lipzen A."/>
            <person name="Lundell T."/>
            <person name="Morin E."/>
            <person name="Murat C."/>
            <person name="Riley R."/>
            <person name="Ohm R."/>
            <person name="Sun H."/>
            <person name="Tunlid A."/>
            <person name="Henrissat B."/>
            <person name="Grigoriev I.V."/>
            <person name="Hibbett D.S."/>
            <person name="Martin F."/>
        </authorList>
    </citation>
    <scope>NUCLEOTIDE SEQUENCE [LARGE SCALE GENOMIC DNA]</scope>
    <source>
        <strain evidence="2">F 1598</strain>
    </source>
</reference>
<proteinExistence type="predicted"/>
<evidence type="ECO:0000313" key="2">
    <source>
        <dbReference type="Proteomes" id="UP000054166"/>
    </source>
</evidence>
<accession>A0A0C3F1C6</accession>
<dbReference type="AlphaFoldDB" id="A0A0C3F1C6"/>
<organism evidence="1 2">
    <name type="scientific">Piloderma croceum (strain F 1598)</name>
    <dbReference type="NCBI Taxonomy" id="765440"/>
    <lineage>
        <taxon>Eukaryota</taxon>
        <taxon>Fungi</taxon>
        <taxon>Dikarya</taxon>
        <taxon>Basidiomycota</taxon>
        <taxon>Agaricomycotina</taxon>
        <taxon>Agaricomycetes</taxon>
        <taxon>Agaricomycetidae</taxon>
        <taxon>Atheliales</taxon>
        <taxon>Atheliaceae</taxon>
        <taxon>Piloderma</taxon>
    </lineage>
</organism>
<dbReference type="HOGENOM" id="CLU_3051193_0_0_1"/>
<gene>
    <name evidence="1" type="ORF">PILCRDRAFT_715327</name>
</gene>
<evidence type="ECO:0000313" key="1">
    <source>
        <dbReference type="EMBL" id="KIM73974.1"/>
    </source>
</evidence>
<name>A0A0C3F1C6_PILCF</name>
<reference evidence="1 2" key="1">
    <citation type="submission" date="2014-04" db="EMBL/GenBank/DDBJ databases">
        <authorList>
            <consortium name="DOE Joint Genome Institute"/>
            <person name="Kuo A."/>
            <person name="Tarkka M."/>
            <person name="Buscot F."/>
            <person name="Kohler A."/>
            <person name="Nagy L.G."/>
            <person name="Floudas D."/>
            <person name="Copeland A."/>
            <person name="Barry K.W."/>
            <person name="Cichocki N."/>
            <person name="Veneault-Fourrey C."/>
            <person name="LaButti K."/>
            <person name="Lindquist E.A."/>
            <person name="Lipzen A."/>
            <person name="Lundell T."/>
            <person name="Morin E."/>
            <person name="Murat C."/>
            <person name="Sun H."/>
            <person name="Tunlid A."/>
            <person name="Henrissat B."/>
            <person name="Grigoriev I.V."/>
            <person name="Hibbett D.S."/>
            <person name="Martin F."/>
            <person name="Nordberg H.P."/>
            <person name="Cantor M.N."/>
            <person name="Hua S.X."/>
        </authorList>
    </citation>
    <scope>NUCLEOTIDE SEQUENCE [LARGE SCALE GENOMIC DNA]</scope>
    <source>
        <strain evidence="1 2">F 1598</strain>
    </source>
</reference>